<evidence type="ECO:0000256" key="1">
    <source>
        <dbReference type="PROSITE-ProRule" id="PRU00023"/>
    </source>
</evidence>
<dbReference type="PROSITE" id="PS50297">
    <property type="entry name" value="ANK_REP_REGION"/>
    <property type="match status" value="1"/>
</dbReference>
<dbReference type="EMBL" id="CAJVSB020000271">
    <property type="protein sequence ID" value="CAH2049231.1"/>
    <property type="molecule type" value="Genomic_DNA"/>
</dbReference>
<comment type="caution">
    <text evidence="2">The sequence shown here is derived from an EMBL/GenBank/DDBJ whole genome shotgun (WGS) entry which is preliminary data.</text>
</comment>
<dbReference type="AlphaFoldDB" id="A0AAU9RQS3"/>
<dbReference type="InterPro" id="IPR002110">
    <property type="entry name" value="Ankyrin_rpt"/>
</dbReference>
<dbReference type="InterPro" id="IPR036770">
    <property type="entry name" value="Ankyrin_rpt-contain_sf"/>
</dbReference>
<dbReference type="SUPFAM" id="SSF48403">
    <property type="entry name" value="Ankyrin repeat"/>
    <property type="match status" value="1"/>
</dbReference>
<dbReference type="Gene3D" id="1.25.40.20">
    <property type="entry name" value="Ankyrin repeat-containing domain"/>
    <property type="match status" value="1"/>
</dbReference>
<evidence type="ECO:0000313" key="3">
    <source>
        <dbReference type="Proteomes" id="UP000836841"/>
    </source>
</evidence>
<dbReference type="Proteomes" id="UP000836841">
    <property type="component" value="Unassembled WGS sequence"/>
</dbReference>
<dbReference type="PANTHER" id="PTHR24128:SF112">
    <property type="entry name" value="OS06G0292400 PROTEIN"/>
    <property type="match status" value="1"/>
</dbReference>
<keyword evidence="3" id="KW-1185">Reference proteome</keyword>
<sequence length="168" mass="17439">MEAMENRLCEAAITGNVESLHEILQDDKLILDKFVVRCFGWTPLHVAVSLGHADFMIELLHLQPKLAQVLDSAGQSPLHLAAAAQVSDPASQSQLHLVEAPQVLDSAGQSPIAAAAQVSDSASQSPIATAAQVSDSGSRSSVATATQVSDSVDQSALHLAAAIATLIL</sequence>
<name>A0AAU9RQS3_THLAR</name>
<dbReference type="PANTHER" id="PTHR24128">
    <property type="entry name" value="HOMEOBOX PROTEIN WARIAI"/>
    <property type="match status" value="1"/>
</dbReference>
<feature type="repeat" description="ANK" evidence="1">
    <location>
        <begin position="39"/>
        <end position="60"/>
    </location>
</feature>
<keyword evidence="1" id="KW-0040">ANK repeat</keyword>
<organism evidence="2 3">
    <name type="scientific">Thlaspi arvense</name>
    <name type="common">Field penny-cress</name>
    <dbReference type="NCBI Taxonomy" id="13288"/>
    <lineage>
        <taxon>Eukaryota</taxon>
        <taxon>Viridiplantae</taxon>
        <taxon>Streptophyta</taxon>
        <taxon>Embryophyta</taxon>
        <taxon>Tracheophyta</taxon>
        <taxon>Spermatophyta</taxon>
        <taxon>Magnoliopsida</taxon>
        <taxon>eudicotyledons</taxon>
        <taxon>Gunneridae</taxon>
        <taxon>Pentapetalae</taxon>
        <taxon>rosids</taxon>
        <taxon>malvids</taxon>
        <taxon>Brassicales</taxon>
        <taxon>Brassicaceae</taxon>
        <taxon>Thlaspideae</taxon>
        <taxon>Thlaspi</taxon>
    </lineage>
</organism>
<proteinExistence type="predicted"/>
<dbReference type="Pfam" id="PF12796">
    <property type="entry name" value="Ank_2"/>
    <property type="match status" value="1"/>
</dbReference>
<gene>
    <name evidence="2" type="ORF">TAV2_LOCUS8231</name>
</gene>
<accession>A0AAU9RQS3</accession>
<protein>
    <submittedName>
        <fullName evidence="2">Uncharacterized protein</fullName>
    </submittedName>
</protein>
<reference evidence="2 3" key="1">
    <citation type="submission" date="2022-03" db="EMBL/GenBank/DDBJ databases">
        <authorList>
            <person name="Nunn A."/>
            <person name="Chopra R."/>
            <person name="Nunn A."/>
            <person name="Contreras Garrido A."/>
        </authorList>
    </citation>
    <scope>NUCLEOTIDE SEQUENCE [LARGE SCALE GENOMIC DNA]</scope>
</reference>
<dbReference type="PROSITE" id="PS50088">
    <property type="entry name" value="ANK_REPEAT"/>
    <property type="match status" value="1"/>
</dbReference>
<evidence type="ECO:0000313" key="2">
    <source>
        <dbReference type="EMBL" id="CAH2049231.1"/>
    </source>
</evidence>